<keyword evidence="2" id="KW-1133">Transmembrane helix</keyword>
<feature type="compositionally biased region" description="Low complexity" evidence="1">
    <location>
        <begin position="308"/>
        <end position="320"/>
    </location>
</feature>
<feature type="transmembrane region" description="Helical" evidence="2">
    <location>
        <begin position="20"/>
        <end position="41"/>
    </location>
</feature>
<feature type="region of interest" description="Disordered" evidence="1">
    <location>
        <begin position="155"/>
        <end position="206"/>
    </location>
</feature>
<feature type="compositionally biased region" description="Gly residues" evidence="1">
    <location>
        <begin position="263"/>
        <end position="281"/>
    </location>
</feature>
<feature type="region of interest" description="Disordered" evidence="1">
    <location>
        <begin position="43"/>
        <end position="85"/>
    </location>
</feature>
<comment type="caution">
    <text evidence="3">The sequence shown here is derived from an EMBL/GenBank/DDBJ whole genome shotgun (WGS) entry which is preliminary data.</text>
</comment>
<reference evidence="3" key="1">
    <citation type="submission" date="2023-06" db="EMBL/GenBank/DDBJ databases">
        <title>Genome-scale phylogeny and comparative genomics of the fungal order Sordariales.</title>
        <authorList>
            <consortium name="Lawrence Berkeley National Laboratory"/>
            <person name="Hensen N."/>
            <person name="Bonometti L."/>
            <person name="Westerberg I."/>
            <person name="Brannstrom I.O."/>
            <person name="Guillou S."/>
            <person name="Cros-Aarteil S."/>
            <person name="Calhoun S."/>
            <person name="Haridas S."/>
            <person name="Kuo A."/>
            <person name="Mondo S."/>
            <person name="Pangilinan J."/>
            <person name="Riley R."/>
            <person name="LaButti K."/>
            <person name="Andreopoulos B."/>
            <person name="Lipzen A."/>
            <person name="Chen C."/>
            <person name="Yanf M."/>
            <person name="Daum C."/>
            <person name="Ng V."/>
            <person name="Clum A."/>
            <person name="Steindorff A."/>
            <person name="Ohm R."/>
            <person name="Martin F."/>
            <person name="Silar P."/>
            <person name="Natvig D."/>
            <person name="Lalanne C."/>
            <person name="Gautier V."/>
            <person name="Ament-velasquez S.L."/>
            <person name="Kruys A."/>
            <person name="Hutchinson M.I."/>
            <person name="Powell A.J."/>
            <person name="Barry K."/>
            <person name="Miller A.N."/>
            <person name="Grigoriev I.V."/>
            <person name="Debuchy R."/>
            <person name="Gladieux P."/>
            <person name="Thoren M.H."/>
            <person name="Johannesson H."/>
        </authorList>
    </citation>
    <scope>NUCLEOTIDE SEQUENCE</scope>
    <source>
        <strain evidence="3">SMH3391-2</strain>
    </source>
</reference>
<protein>
    <submittedName>
        <fullName evidence="3">Uncharacterized protein</fullName>
    </submittedName>
</protein>
<feature type="compositionally biased region" description="Basic residues" evidence="1">
    <location>
        <begin position="43"/>
        <end position="54"/>
    </location>
</feature>
<evidence type="ECO:0000256" key="1">
    <source>
        <dbReference type="SAM" id="MobiDB-lite"/>
    </source>
</evidence>
<feature type="region of interest" description="Disordered" evidence="1">
    <location>
        <begin position="235"/>
        <end position="320"/>
    </location>
</feature>
<name>A0AA39WIP3_9PEZI</name>
<keyword evidence="4" id="KW-1185">Reference proteome</keyword>
<dbReference type="EMBL" id="JAULSR010000006">
    <property type="protein sequence ID" value="KAK0616107.1"/>
    <property type="molecule type" value="Genomic_DNA"/>
</dbReference>
<dbReference type="Proteomes" id="UP001174934">
    <property type="component" value="Unassembled WGS sequence"/>
</dbReference>
<evidence type="ECO:0000256" key="2">
    <source>
        <dbReference type="SAM" id="Phobius"/>
    </source>
</evidence>
<accession>A0AA39WIP3</accession>
<proteinExistence type="predicted"/>
<evidence type="ECO:0000313" key="4">
    <source>
        <dbReference type="Proteomes" id="UP001174934"/>
    </source>
</evidence>
<gene>
    <name evidence="3" type="ORF">B0T17DRAFT_510648</name>
</gene>
<keyword evidence="2" id="KW-0812">Transmembrane</keyword>
<organism evidence="3 4">
    <name type="scientific">Bombardia bombarda</name>
    <dbReference type="NCBI Taxonomy" id="252184"/>
    <lineage>
        <taxon>Eukaryota</taxon>
        <taxon>Fungi</taxon>
        <taxon>Dikarya</taxon>
        <taxon>Ascomycota</taxon>
        <taxon>Pezizomycotina</taxon>
        <taxon>Sordariomycetes</taxon>
        <taxon>Sordariomycetidae</taxon>
        <taxon>Sordariales</taxon>
        <taxon>Lasiosphaeriaceae</taxon>
        <taxon>Bombardia</taxon>
    </lineage>
</organism>
<sequence>MATAFGSSATPPLFSSDHPWVWVLIPVGIVVALGGVAVCLHSRRRRPQRSRHANRATTAAIPGSGVTDEGGGGRGILSSRLDPSRTRALERDLEEAWVRGATTTTTGSRGNTAAYLYHARSQQANMAMAGSSAAGSQGRWARPANRWQWAGVSRPEEGLNELGEAPPPYEKAGDNGAPRTTTEPGLSCGGDGNVSGSCNDESHHHHDADAVELRNLAPPQLPLMSHTPTTTLTATTTTAASSNTPTAATSTTSLTTATSVSSSGGGSPVAAGHGDGFGDGVENGDVTSSPPSYHTPPAGAVEIEDQEASAVAAAPDSTAAAEITQPARAMLPSGREGQLGQ</sequence>
<keyword evidence="2" id="KW-0472">Membrane</keyword>
<dbReference type="AlphaFoldDB" id="A0AA39WIP3"/>
<feature type="compositionally biased region" description="Low complexity" evidence="1">
    <location>
        <begin position="235"/>
        <end position="262"/>
    </location>
</feature>
<evidence type="ECO:0000313" key="3">
    <source>
        <dbReference type="EMBL" id="KAK0616107.1"/>
    </source>
</evidence>